<evidence type="ECO:0000259" key="7">
    <source>
        <dbReference type="PROSITE" id="PS50850"/>
    </source>
</evidence>
<dbReference type="GO" id="GO:0022857">
    <property type="term" value="F:transmembrane transporter activity"/>
    <property type="evidence" value="ECO:0007669"/>
    <property type="project" value="InterPro"/>
</dbReference>
<dbReference type="Gene3D" id="1.20.1720.10">
    <property type="entry name" value="Multidrug resistance protein D"/>
    <property type="match status" value="1"/>
</dbReference>
<dbReference type="InterPro" id="IPR036259">
    <property type="entry name" value="MFS_trans_sf"/>
</dbReference>
<feature type="transmembrane region" description="Helical" evidence="6">
    <location>
        <begin position="389"/>
        <end position="408"/>
    </location>
</feature>
<dbReference type="PRINTS" id="PR01036">
    <property type="entry name" value="TCRTETB"/>
</dbReference>
<organism evidence="8">
    <name type="scientific">uncultured Actinomycetospora sp</name>
    <dbReference type="NCBI Taxonomy" id="1135996"/>
    <lineage>
        <taxon>Bacteria</taxon>
        <taxon>Bacillati</taxon>
        <taxon>Actinomycetota</taxon>
        <taxon>Actinomycetes</taxon>
        <taxon>Pseudonocardiales</taxon>
        <taxon>Pseudonocardiaceae</taxon>
        <taxon>Actinomycetospora</taxon>
        <taxon>environmental samples</taxon>
    </lineage>
</organism>
<sequence>MFRHLGSHGSVPATDPERAPHADDRDAPDPGRWKALAVCMLAGVMIFVDVSIVNVALPSFRTGLGASPADLSWIVAGYTLTFGLALVPAGRLGDGRGRKRMLVVGLVLFALASLAAGLAQSPLWLVVARLVQGLAGGLVNPQLLGLIQQMFSGRERGTAFGIFGAVNASSTAVGPLLGGLIIELGGPSAGWRWVFLVNLPLAAVALVLAPRLLPADPGRAQRSRTSLDPVGAVLLGLAVFGVLLPVVLAERDPASAPWWTAAAGLAVAVGFVVWERRYARGGREPLLDERVLRSPGYVLGTGLGTLYMAGSTAIFFVLTVYLQQGLGYSALLAGLATMPYAVGSAVAAAWGGRIVVRVGRPLVVAGTLVMAAGIAATLVVVRVRTDPSTGLLTALPLLVAGVGSGLVITPNQALTLQDVPVDQGGTAGGMQQTSQRIGSSIGIALVATVFFAVLSASGQQYGTALAAGLLVVLACVLAAFALGLADVLRRRRGRPDVTPAALGTGLASGTGSDAGPGDDHGQHHAAAHGHPHPH</sequence>
<keyword evidence="4 6" id="KW-0472">Membrane</keyword>
<accession>A0A6J4K0B7</accession>
<feature type="transmembrane region" description="Helical" evidence="6">
    <location>
        <begin position="101"/>
        <end position="120"/>
    </location>
</feature>
<feature type="transmembrane region" description="Helical" evidence="6">
    <location>
        <begin position="328"/>
        <end position="350"/>
    </location>
</feature>
<dbReference type="CDD" id="cd17321">
    <property type="entry name" value="MFS_MMR_MDR_like"/>
    <property type="match status" value="1"/>
</dbReference>
<evidence type="ECO:0000256" key="1">
    <source>
        <dbReference type="ARBA" id="ARBA00004651"/>
    </source>
</evidence>
<evidence type="ECO:0000256" key="4">
    <source>
        <dbReference type="ARBA" id="ARBA00023136"/>
    </source>
</evidence>
<feature type="transmembrane region" description="Helical" evidence="6">
    <location>
        <begin position="190"/>
        <end position="209"/>
    </location>
</feature>
<dbReference type="EMBL" id="CADCTH010000572">
    <property type="protein sequence ID" value="CAA9292262.1"/>
    <property type="molecule type" value="Genomic_DNA"/>
</dbReference>
<feature type="compositionally biased region" description="Basic residues" evidence="5">
    <location>
        <begin position="523"/>
        <end position="534"/>
    </location>
</feature>
<dbReference type="Gene3D" id="1.20.1250.20">
    <property type="entry name" value="MFS general substrate transporter like domains"/>
    <property type="match status" value="1"/>
</dbReference>
<keyword evidence="2 6" id="KW-0812">Transmembrane</keyword>
<comment type="subcellular location">
    <subcellularLocation>
        <location evidence="1">Cell membrane</location>
        <topology evidence="1">Multi-pass membrane protein</topology>
    </subcellularLocation>
</comment>
<feature type="transmembrane region" description="Helical" evidence="6">
    <location>
        <begin position="230"/>
        <end position="249"/>
    </location>
</feature>
<protein>
    <submittedName>
        <fullName evidence="8">Uncharacterized MFS-type transporter</fullName>
    </submittedName>
</protein>
<feature type="transmembrane region" description="Helical" evidence="6">
    <location>
        <begin position="126"/>
        <end position="147"/>
    </location>
</feature>
<dbReference type="AlphaFoldDB" id="A0A6J4K0B7"/>
<evidence type="ECO:0000256" key="5">
    <source>
        <dbReference type="SAM" id="MobiDB-lite"/>
    </source>
</evidence>
<evidence type="ECO:0000256" key="2">
    <source>
        <dbReference type="ARBA" id="ARBA00022692"/>
    </source>
</evidence>
<keyword evidence="3 6" id="KW-1133">Transmembrane helix</keyword>
<feature type="transmembrane region" description="Helical" evidence="6">
    <location>
        <begin position="159"/>
        <end position="184"/>
    </location>
</feature>
<feature type="transmembrane region" description="Helical" evidence="6">
    <location>
        <begin position="295"/>
        <end position="322"/>
    </location>
</feature>
<evidence type="ECO:0000313" key="8">
    <source>
        <dbReference type="EMBL" id="CAA9292262.1"/>
    </source>
</evidence>
<evidence type="ECO:0000256" key="3">
    <source>
        <dbReference type="ARBA" id="ARBA00022989"/>
    </source>
</evidence>
<dbReference type="Pfam" id="PF07690">
    <property type="entry name" value="MFS_1"/>
    <property type="match status" value="1"/>
</dbReference>
<feature type="transmembrane region" description="Helical" evidence="6">
    <location>
        <begin position="464"/>
        <end position="485"/>
    </location>
</feature>
<evidence type="ECO:0000256" key="6">
    <source>
        <dbReference type="SAM" id="Phobius"/>
    </source>
</evidence>
<feature type="compositionally biased region" description="Basic and acidic residues" evidence="5">
    <location>
        <begin position="15"/>
        <end position="28"/>
    </location>
</feature>
<feature type="transmembrane region" description="Helical" evidence="6">
    <location>
        <begin position="35"/>
        <end position="59"/>
    </location>
</feature>
<dbReference type="InterPro" id="IPR020846">
    <property type="entry name" value="MFS_dom"/>
</dbReference>
<feature type="region of interest" description="Disordered" evidence="5">
    <location>
        <begin position="498"/>
        <end position="534"/>
    </location>
</feature>
<dbReference type="PROSITE" id="PS00217">
    <property type="entry name" value="SUGAR_TRANSPORT_2"/>
    <property type="match status" value="1"/>
</dbReference>
<feature type="transmembrane region" description="Helical" evidence="6">
    <location>
        <begin position="255"/>
        <end position="274"/>
    </location>
</feature>
<dbReference type="GO" id="GO:0005886">
    <property type="term" value="C:plasma membrane"/>
    <property type="evidence" value="ECO:0007669"/>
    <property type="project" value="UniProtKB-SubCell"/>
</dbReference>
<dbReference type="PANTHER" id="PTHR42718:SF39">
    <property type="entry name" value="ACTINORHODIN TRANSPORTER-RELATED"/>
    <property type="match status" value="1"/>
</dbReference>
<feature type="transmembrane region" description="Helical" evidence="6">
    <location>
        <begin position="71"/>
        <end position="89"/>
    </location>
</feature>
<feature type="region of interest" description="Disordered" evidence="5">
    <location>
        <begin position="1"/>
        <end position="28"/>
    </location>
</feature>
<feature type="domain" description="Major facilitator superfamily (MFS) profile" evidence="7">
    <location>
        <begin position="35"/>
        <end position="486"/>
    </location>
</feature>
<dbReference type="PROSITE" id="PS50850">
    <property type="entry name" value="MFS"/>
    <property type="match status" value="1"/>
</dbReference>
<feature type="transmembrane region" description="Helical" evidence="6">
    <location>
        <begin position="437"/>
        <end position="458"/>
    </location>
</feature>
<reference evidence="8" key="1">
    <citation type="submission" date="2020-02" db="EMBL/GenBank/DDBJ databases">
        <authorList>
            <person name="Meier V. D."/>
        </authorList>
    </citation>
    <scope>NUCLEOTIDE SEQUENCE</scope>
    <source>
        <strain evidence="8">AVDCRST_MAG54</strain>
    </source>
</reference>
<gene>
    <name evidence="8" type="ORF">AVDCRST_MAG54-4550</name>
</gene>
<feature type="transmembrane region" description="Helical" evidence="6">
    <location>
        <begin position="362"/>
        <end position="383"/>
    </location>
</feature>
<dbReference type="InterPro" id="IPR011701">
    <property type="entry name" value="MFS"/>
</dbReference>
<name>A0A6J4K0B7_9PSEU</name>
<dbReference type="SUPFAM" id="SSF103473">
    <property type="entry name" value="MFS general substrate transporter"/>
    <property type="match status" value="1"/>
</dbReference>
<dbReference type="InterPro" id="IPR005829">
    <property type="entry name" value="Sugar_transporter_CS"/>
</dbReference>
<dbReference type="PANTHER" id="PTHR42718">
    <property type="entry name" value="MAJOR FACILITATOR SUPERFAMILY MULTIDRUG TRANSPORTER MFSC"/>
    <property type="match status" value="1"/>
</dbReference>
<proteinExistence type="predicted"/>